<evidence type="ECO:0000259" key="6">
    <source>
        <dbReference type="PROSITE" id="PS50111"/>
    </source>
</evidence>
<dbReference type="Gene3D" id="1.10.287.950">
    <property type="entry name" value="Methyl-accepting chemotaxis protein"/>
    <property type="match status" value="1"/>
</dbReference>
<keyword evidence="5" id="KW-0472">Membrane</keyword>
<keyword evidence="1" id="KW-0488">Methylation</keyword>
<dbReference type="InterPro" id="IPR004090">
    <property type="entry name" value="Chemotax_Me-accpt_rcpt"/>
</dbReference>
<feature type="transmembrane region" description="Helical" evidence="5">
    <location>
        <begin position="190"/>
        <end position="212"/>
    </location>
</feature>
<dbReference type="SMART" id="SM00283">
    <property type="entry name" value="MA"/>
    <property type="match status" value="1"/>
</dbReference>
<evidence type="ECO:0000259" key="7">
    <source>
        <dbReference type="PROSITE" id="PS50885"/>
    </source>
</evidence>
<dbReference type="PANTHER" id="PTHR43531">
    <property type="entry name" value="PROTEIN ICFG"/>
    <property type="match status" value="1"/>
</dbReference>
<evidence type="ECO:0000256" key="1">
    <source>
        <dbReference type="ARBA" id="ARBA00022481"/>
    </source>
</evidence>
<feature type="domain" description="Methyl-accepting transducer" evidence="6">
    <location>
        <begin position="271"/>
        <end position="500"/>
    </location>
</feature>
<dbReference type="CDD" id="cd06225">
    <property type="entry name" value="HAMP"/>
    <property type="match status" value="1"/>
</dbReference>
<reference evidence="8" key="1">
    <citation type="journal article" date="2015" name="Antonie Van Leeuwenhoek">
        <title>Comparative 16S rRNA signatures and multilocus sequence analysis for the genus Salinicola and description of Salinicola acroporae sp. nov., isolated from coral Acropora digitifera.</title>
        <authorList>
            <person name="Lepcha R.T."/>
            <person name="Poddar A."/>
            <person name="Schumann P."/>
            <person name="Das S.K."/>
        </authorList>
    </citation>
    <scope>NUCLEOTIDE SEQUENCE</scope>
    <source>
        <strain evidence="8">S4-41</strain>
    </source>
</reference>
<name>A0ABT6I775_9GAMM</name>
<dbReference type="SUPFAM" id="SSF58104">
    <property type="entry name" value="Methyl-accepting chemotaxis protein (MCP) signaling domain"/>
    <property type="match status" value="1"/>
</dbReference>
<dbReference type="RefSeq" id="WP_110716242.1">
    <property type="nucleotide sequence ID" value="NZ_PGFS01000001.1"/>
</dbReference>
<dbReference type="InterPro" id="IPR003660">
    <property type="entry name" value="HAMP_dom"/>
</dbReference>
<dbReference type="PROSITE" id="PS50885">
    <property type="entry name" value="HAMP"/>
    <property type="match status" value="1"/>
</dbReference>
<dbReference type="CDD" id="cd11386">
    <property type="entry name" value="MCP_signal"/>
    <property type="match status" value="1"/>
</dbReference>
<comment type="similarity">
    <text evidence="3">Belongs to the methyl-accepting chemotaxis (MCP) protein family.</text>
</comment>
<evidence type="ECO:0000313" key="9">
    <source>
        <dbReference type="Proteomes" id="UP001162135"/>
    </source>
</evidence>
<proteinExistence type="inferred from homology"/>
<keyword evidence="5" id="KW-0812">Transmembrane</keyword>
<dbReference type="InterPro" id="IPR004089">
    <property type="entry name" value="MCPsignal_dom"/>
</dbReference>
<gene>
    <name evidence="8" type="ORF">CUR86_13325</name>
</gene>
<dbReference type="EMBL" id="PGFS01000001">
    <property type="protein sequence ID" value="MDH4573323.1"/>
    <property type="molecule type" value="Genomic_DNA"/>
</dbReference>
<dbReference type="PANTHER" id="PTHR43531:SF14">
    <property type="entry name" value="METHYL-ACCEPTING CHEMOTAXIS PROTEIN I-RELATED"/>
    <property type="match status" value="1"/>
</dbReference>
<dbReference type="PRINTS" id="PR00260">
    <property type="entry name" value="CHEMTRNSDUCR"/>
</dbReference>
<evidence type="ECO:0000256" key="4">
    <source>
        <dbReference type="PROSITE-ProRule" id="PRU00284"/>
    </source>
</evidence>
<dbReference type="Pfam" id="PF00672">
    <property type="entry name" value="HAMP"/>
    <property type="match status" value="1"/>
</dbReference>
<feature type="domain" description="HAMP" evidence="7">
    <location>
        <begin position="214"/>
        <end position="266"/>
    </location>
</feature>
<accession>A0ABT6I775</accession>
<evidence type="ECO:0000256" key="3">
    <source>
        <dbReference type="ARBA" id="ARBA00029447"/>
    </source>
</evidence>
<comment type="caution">
    <text evidence="8">The sequence shown here is derived from an EMBL/GenBank/DDBJ whole genome shotgun (WGS) entry which is preliminary data.</text>
</comment>
<keyword evidence="5" id="KW-1133">Transmembrane helix</keyword>
<dbReference type="InterPro" id="IPR051310">
    <property type="entry name" value="MCP_chemotaxis"/>
</dbReference>
<evidence type="ECO:0000256" key="2">
    <source>
        <dbReference type="ARBA" id="ARBA00023224"/>
    </source>
</evidence>
<keyword evidence="2 4" id="KW-0807">Transducer</keyword>
<dbReference type="Pfam" id="PF00015">
    <property type="entry name" value="MCPsignal"/>
    <property type="match status" value="1"/>
</dbReference>
<keyword evidence="9" id="KW-1185">Reference proteome</keyword>
<evidence type="ECO:0000313" key="8">
    <source>
        <dbReference type="EMBL" id="MDH4573323.1"/>
    </source>
</evidence>
<sequence>MLSHFKIGTRLGIGFGLILLLLLATLGAGIIGLKSIQDTAQVALDRDVALGFNAANVEKQALELRRFEKDTLINLGNSDQVKSYHDRWVTSYQNLQATLEKGLQVTQTPTIEALYRDGAEALRSYELGYTAVVQQIQNGQLISTADANEALGEYKQSIYQLEKIATSINETVQERVAQTDETIDAQYTTAFWSLIISALAALALASILAVVITRGIVLPLRKAVELARRVAEGDLTSSVEPKGKDELAMLLGSMNEMQHNLSELVSALRASSGEVYTGANEMAVGSEELSSRTEQQASALQETAASMEEITSTVRQNAESADEAHRLTTSAADTAEIGNGDIQLTIELMQTIAGSSKKIDELVEVIDSIAFQTNILALNASVEAARAGEQGRGFAVVANEVRALASRSALSAKEIRATVALTSTHIADGAKQAERSGKTMLQIVESVRKISGLMKEFSTATREQTSAIEQVNVAVSEMDSVTQQNASLVQQTSTASTSLEIQAQHLASLVAKFKVDEKYGLSPPVKEKIVKSEGKTSIALSGKAPKTDPAVEEEWAAF</sequence>
<reference evidence="8" key="2">
    <citation type="submission" date="2017-11" db="EMBL/GenBank/DDBJ databases">
        <authorList>
            <person name="Das S.K."/>
        </authorList>
    </citation>
    <scope>NUCLEOTIDE SEQUENCE</scope>
    <source>
        <strain evidence="8">S4-41</strain>
    </source>
</reference>
<organism evidence="8 9">
    <name type="scientific">Salinicola acroporae</name>
    <dbReference type="NCBI Taxonomy" id="1541440"/>
    <lineage>
        <taxon>Bacteria</taxon>
        <taxon>Pseudomonadati</taxon>
        <taxon>Pseudomonadota</taxon>
        <taxon>Gammaproteobacteria</taxon>
        <taxon>Oceanospirillales</taxon>
        <taxon>Halomonadaceae</taxon>
        <taxon>Salinicola</taxon>
    </lineage>
</organism>
<dbReference type="PROSITE" id="PS50111">
    <property type="entry name" value="CHEMOTAXIS_TRANSDUC_2"/>
    <property type="match status" value="1"/>
</dbReference>
<protein>
    <submittedName>
        <fullName evidence="8">Methyl-accepting chemotaxis protein</fullName>
    </submittedName>
</protein>
<evidence type="ECO:0000256" key="5">
    <source>
        <dbReference type="SAM" id="Phobius"/>
    </source>
</evidence>
<dbReference type="SMART" id="SM00304">
    <property type="entry name" value="HAMP"/>
    <property type="match status" value="1"/>
</dbReference>
<dbReference type="Proteomes" id="UP001162135">
    <property type="component" value="Unassembled WGS sequence"/>
</dbReference>